<dbReference type="EMBL" id="JAGIZQ010000007">
    <property type="protein sequence ID" value="KAH6617592.1"/>
    <property type="molecule type" value="Genomic_DNA"/>
</dbReference>
<name>A0ACB7NXX6_9PEZI</name>
<comment type="caution">
    <text evidence="1">The sequence shown here is derived from an EMBL/GenBank/DDBJ whole genome shotgun (WGS) entry which is preliminary data.</text>
</comment>
<proteinExistence type="predicted"/>
<gene>
    <name evidence="1" type="ORF">F5144DRAFT_498534</name>
</gene>
<protein>
    <submittedName>
        <fullName evidence="1">Uncharacterized protein</fullName>
    </submittedName>
</protein>
<evidence type="ECO:0000313" key="1">
    <source>
        <dbReference type="EMBL" id="KAH6617592.1"/>
    </source>
</evidence>
<keyword evidence="2" id="KW-1185">Reference proteome</keyword>
<dbReference type="Proteomes" id="UP000724584">
    <property type="component" value="Unassembled WGS sequence"/>
</dbReference>
<sequence>MAERARATPSSRFLHRFRPAIPSFFSTASSAHQPQQQQQAPHTGYGAFFGLRPTSSHYSGDGLRGAPDTEEEEYASPKSPEFRLGARDLHLPGTRLHLPELERTWTQGSNGPPTRPGTGAEAGGVAAPEPAVVHARRHGSSRSARERRSGEEGEHRERRRRRRRRHGDGSEATEGSRSGSGSGRSRKGPPPKHFLFCFPWIKSRRVRSQILRCFVSGMFLALTLSIYLALSLTKNVNSNEFTILMIIILLFVTIFFCHSLIRLCMLVAKARKRAQMVERGQAAPEMVGAGGYTVPREPIPVVLARDEEVAGIQSEATKTGPPAYGVWRESVRVDPNRLYWMRNQHPAAAEEVSDISSNGSGTGSTDPTVSSMSSQSSGRAPVPRPPSYSSDDGVSYVVEARPRSMAPRANAPPVPHPSQNGMLGSWF</sequence>
<organism evidence="1 2">
    <name type="scientific">Chaetomium tenue</name>
    <dbReference type="NCBI Taxonomy" id="1854479"/>
    <lineage>
        <taxon>Eukaryota</taxon>
        <taxon>Fungi</taxon>
        <taxon>Dikarya</taxon>
        <taxon>Ascomycota</taxon>
        <taxon>Pezizomycotina</taxon>
        <taxon>Sordariomycetes</taxon>
        <taxon>Sordariomycetidae</taxon>
        <taxon>Sordariales</taxon>
        <taxon>Chaetomiaceae</taxon>
        <taxon>Chaetomium</taxon>
    </lineage>
</organism>
<reference evidence="1 2" key="1">
    <citation type="journal article" date="2021" name="Nat. Commun.">
        <title>Genetic determinants of endophytism in the Arabidopsis root mycobiome.</title>
        <authorList>
            <person name="Mesny F."/>
            <person name="Miyauchi S."/>
            <person name="Thiergart T."/>
            <person name="Pickel B."/>
            <person name="Atanasova L."/>
            <person name="Karlsson M."/>
            <person name="Huettel B."/>
            <person name="Barry K.W."/>
            <person name="Haridas S."/>
            <person name="Chen C."/>
            <person name="Bauer D."/>
            <person name="Andreopoulos W."/>
            <person name="Pangilinan J."/>
            <person name="LaButti K."/>
            <person name="Riley R."/>
            <person name="Lipzen A."/>
            <person name="Clum A."/>
            <person name="Drula E."/>
            <person name="Henrissat B."/>
            <person name="Kohler A."/>
            <person name="Grigoriev I.V."/>
            <person name="Martin F.M."/>
            <person name="Hacquard S."/>
        </authorList>
    </citation>
    <scope>NUCLEOTIDE SEQUENCE [LARGE SCALE GENOMIC DNA]</scope>
    <source>
        <strain evidence="1 2">MPI-SDFR-AT-0079</strain>
    </source>
</reference>
<evidence type="ECO:0000313" key="2">
    <source>
        <dbReference type="Proteomes" id="UP000724584"/>
    </source>
</evidence>
<accession>A0ACB7NXX6</accession>